<gene>
    <name evidence="2" type="ORF">LTR36_002754</name>
</gene>
<feature type="region of interest" description="Disordered" evidence="1">
    <location>
        <begin position="1"/>
        <end position="43"/>
    </location>
</feature>
<organism evidence="2 3">
    <name type="scientific">Oleoguttula mirabilis</name>
    <dbReference type="NCBI Taxonomy" id="1507867"/>
    <lineage>
        <taxon>Eukaryota</taxon>
        <taxon>Fungi</taxon>
        <taxon>Dikarya</taxon>
        <taxon>Ascomycota</taxon>
        <taxon>Pezizomycotina</taxon>
        <taxon>Dothideomycetes</taxon>
        <taxon>Dothideomycetidae</taxon>
        <taxon>Mycosphaerellales</taxon>
        <taxon>Teratosphaeriaceae</taxon>
        <taxon>Oleoguttula</taxon>
    </lineage>
</organism>
<dbReference type="Proteomes" id="UP001324427">
    <property type="component" value="Unassembled WGS sequence"/>
</dbReference>
<comment type="caution">
    <text evidence="2">The sequence shown here is derived from an EMBL/GenBank/DDBJ whole genome shotgun (WGS) entry which is preliminary data.</text>
</comment>
<accession>A0AAV9JIZ6</accession>
<evidence type="ECO:0000313" key="2">
    <source>
        <dbReference type="EMBL" id="KAK4545404.1"/>
    </source>
</evidence>
<protein>
    <submittedName>
        <fullName evidence="2">Uncharacterized protein</fullName>
    </submittedName>
</protein>
<dbReference type="AlphaFoldDB" id="A0AAV9JIZ6"/>
<dbReference type="EMBL" id="JAVFHQ010000019">
    <property type="protein sequence ID" value="KAK4545404.1"/>
    <property type="molecule type" value="Genomic_DNA"/>
</dbReference>
<proteinExistence type="predicted"/>
<sequence length="174" mass="19452">MPRTKQTARKSAPSLPPDSTYAELYPGERYSEEEEDYDQQRTAKRRLRRTFRKHLQARKGAAAAHASAIRSAIRTAYAELAEDCCDAKHTGVTSDDISASMEPLVDEIEELSEFADPDSVRLAIDLLVELGDRSYGELDAPHGAGYGERPSDPASDDLFCHLVTIRRERDPAWD</sequence>
<evidence type="ECO:0000256" key="1">
    <source>
        <dbReference type="SAM" id="MobiDB-lite"/>
    </source>
</evidence>
<evidence type="ECO:0000313" key="3">
    <source>
        <dbReference type="Proteomes" id="UP001324427"/>
    </source>
</evidence>
<name>A0AAV9JIZ6_9PEZI</name>
<keyword evidence="3" id="KW-1185">Reference proteome</keyword>
<reference evidence="2 3" key="1">
    <citation type="submission" date="2021-11" db="EMBL/GenBank/DDBJ databases">
        <title>Black yeast isolated from Biological Soil Crust.</title>
        <authorList>
            <person name="Kurbessoian T."/>
        </authorList>
    </citation>
    <scope>NUCLEOTIDE SEQUENCE [LARGE SCALE GENOMIC DNA]</scope>
    <source>
        <strain evidence="2 3">CCFEE 5522</strain>
    </source>
</reference>